<keyword evidence="3" id="KW-1185">Reference proteome</keyword>
<protein>
    <recommendedName>
        <fullName evidence="4">TPR-like protein</fullName>
    </recommendedName>
</protein>
<reference evidence="2" key="1">
    <citation type="submission" date="2020-06" db="EMBL/GenBank/DDBJ databases">
        <authorList>
            <person name="Onetto C."/>
        </authorList>
    </citation>
    <scope>NUCLEOTIDE SEQUENCE</scope>
</reference>
<name>A0A9N8PLT9_9PEZI</name>
<dbReference type="EMBL" id="CAIJEO010000010">
    <property type="protein sequence ID" value="CAD0099145.1"/>
    <property type="molecule type" value="Genomic_DNA"/>
</dbReference>
<comment type="caution">
    <text evidence="2">The sequence shown here is derived from an EMBL/GenBank/DDBJ whole genome shotgun (WGS) entry which is preliminary data.</text>
</comment>
<dbReference type="InterPro" id="IPR011990">
    <property type="entry name" value="TPR-like_helical_dom_sf"/>
</dbReference>
<sequence>MAPSSRAKYRAKQDDVVFTPQERAKLDSFRAERQEAGDHARAKYAQLEKMSRRDAVTKAKLCNTTLEVARDITYAQSEFLSHWQTDVRENPHRSPLETFQLNFQAYIELFPSTSLDDIYDLSFTLRNKGSVGCAKTGRQMVNLCAELGHAEAVIQVVASALRQSETNPSIMRSRPVMIALDRLRTVSKTGNLRAIVMEANVARHANQVNRAITLYEQALDLISKDDGSQMGDKYSKIRDELSSPWIELGFLHHTRGEYVAAMKAYVVGQEQDDPMAYFNLARLDKFMTGGQYTHDWLYNITKAAASGHFIAAFELGEYYANSAAPSEPQTSFLDKLKGFGSFLWKSNLNLNPKANIHHHDAFANKPELRIKLAHQWLWAASVNYYLPASIALAELHLQQFIYPEGTLTKQLDLFGDSTDPTAIVNPLFDPRKAQARLTEVLTACQTITEAKRVSTTNAEYLHTARPWSYHAEILEAIEGKETLQDLKEQAEMIADAAGIDLYSTDELPAGIPRLGILRLHKGTRGEGMCEMPSSTKEQGEEAAKRSG</sequence>
<organism evidence="2 3">
    <name type="scientific">Aureobasidium mustum</name>
    <dbReference type="NCBI Taxonomy" id="2773714"/>
    <lineage>
        <taxon>Eukaryota</taxon>
        <taxon>Fungi</taxon>
        <taxon>Dikarya</taxon>
        <taxon>Ascomycota</taxon>
        <taxon>Pezizomycotina</taxon>
        <taxon>Dothideomycetes</taxon>
        <taxon>Dothideomycetidae</taxon>
        <taxon>Dothideales</taxon>
        <taxon>Saccotheciaceae</taxon>
        <taxon>Aureobasidium</taxon>
    </lineage>
</organism>
<accession>A0A9N8PLT9</accession>
<dbReference type="Proteomes" id="UP000714618">
    <property type="component" value="Unassembled WGS sequence"/>
</dbReference>
<evidence type="ECO:0000256" key="1">
    <source>
        <dbReference type="SAM" id="MobiDB-lite"/>
    </source>
</evidence>
<dbReference type="OrthoDB" id="5379420at2759"/>
<feature type="region of interest" description="Disordered" evidence="1">
    <location>
        <begin position="525"/>
        <end position="547"/>
    </location>
</feature>
<evidence type="ECO:0000313" key="3">
    <source>
        <dbReference type="Proteomes" id="UP000714618"/>
    </source>
</evidence>
<evidence type="ECO:0008006" key="4">
    <source>
        <dbReference type="Google" id="ProtNLM"/>
    </source>
</evidence>
<dbReference type="Gene3D" id="1.25.40.10">
    <property type="entry name" value="Tetratricopeptide repeat domain"/>
    <property type="match status" value="1"/>
</dbReference>
<gene>
    <name evidence="2" type="ORF">AWRI4233_LOCUS7969</name>
</gene>
<evidence type="ECO:0000313" key="2">
    <source>
        <dbReference type="EMBL" id="CAD0099145.1"/>
    </source>
</evidence>
<dbReference type="SUPFAM" id="SSF48452">
    <property type="entry name" value="TPR-like"/>
    <property type="match status" value="1"/>
</dbReference>
<proteinExistence type="predicted"/>
<dbReference type="AlphaFoldDB" id="A0A9N8PLT9"/>
<feature type="compositionally biased region" description="Basic and acidic residues" evidence="1">
    <location>
        <begin position="537"/>
        <end position="547"/>
    </location>
</feature>